<dbReference type="PANTHER" id="PTHR30595">
    <property type="entry name" value="GLPR-RELATED TRANSCRIPTIONAL REPRESSOR"/>
    <property type="match status" value="1"/>
</dbReference>
<dbReference type="InterPro" id="IPR036390">
    <property type="entry name" value="WH_DNA-bd_sf"/>
</dbReference>
<accession>A0A150XYJ6</accession>
<evidence type="ECO:0008006" key="5">
    <source>
        <dbReference type="Google" id="ProtNLM"/>
    </source>
</evidence>
<proteinExistence type="predicted"/>
<keyword evidence="4" id="KW-1185">Reference proteome</keyword>
<dbReference type="Gene3D" id="3.30.565.60">
    <property type="match status" value="1"/>
</dbReference>
<sequence>MTKAELQLILQEGEGYRAEFKSSLNSDLQRELVAFANGSGGRVFLGVSDDGKVTGIEATNHLRSQIQQAASTCDPPVDIKLETFENILIIEVKEGHDKPYRCTKGFFLRAGSSSEKMNTAQIIKFVQSEGRIKFDELLFKKYPFEEIFDSEKLNHFLSLKNISKSIEDADILSNLGVLEFVDDQAYLTHTGVLFFTKTPTKYIPHSNVVCARFQGNDKATILDKKELSGDLISNIEGAILFLKTHLKNRVEISGTRRMEILEIPEVVLREAIVNAIAHRDYFEKGANVMVEVFDDMIEISNPGGLPKGLSEKDFGKKSLARNPNICALLNQANYIEKMGTGISRMRKLMQKGNLPEIQFEYSEFFSLRFSRISGLDLLRNELGVISKRASKLRFIMKELAEAEAFSVNTLSEKLELSSRAIRDDLQILVEHGYVNMIGETKDRVYTLTSKGVQFLKADN</sequence>
<dbReference type="InterPro" id="IPR036388">
    <property type="entry name" value="WH-like_DNA-bd_sf"/>
</dbReference>
<dbReference type="Pfam" id="PF13749">
    <property type="entry name" value="HATPase_c_4"/>
    <property type="match status" value="1"/>
</dbReference>
<comment type="caution">
    <text evidence="3">The sequence shown here is derived from an EMBL/GenBank/DDBJ whole genome shotgun (WGS) entry which is preliminary data.</text>
</comment>
<dbReference type="OrthoDB" id="9807907at2"/>
<dbReference type="InterPro" id="IPR038461">
    <property type="entry name" value="Schlafen_AlbA_2_dom_sf"/>
</dbReference>
<dbReference type="SUPFAM" id="SSF46785">
    <property type="entry name" value="Winged helix' DNA-binding domain"/>
    <property type="match status" value="1"/>
</dbReference>
<dbReference type="AlphaFoldDB" id="A0A150XYJ6"/>
<feature type="domain" description="Helix-turn-helix type 11" evidence="2">
    <location>
        <begin position="392"/>
        <end position="433"/>
    </location>
</feature>
<evidence type="ECO:0000259" key="1">
    <source>
        <dbReference type="Pfam" id="PF04326"/>
    </source>
</evidence>
<dbReference type="InterPro" id="IPR038475">
    <property type="entry name" value="RecG_C_sf"/>
</dbReference>
<organism evidence="3 4">
    <name type="scientific">Roseivirga echinicomitans</name>
    <dbReference type="NCBI Taxonomy" id="296218"/>
    <lineage>
        <taxon>Bacteria</taxon>
        <taxon>Pseudomonadati</taxon>
        <taxon>Bacteroidota</taxon>
        <taxon>Cytophagia</taxon>
        <taxon>Cytophagales</taxon>
        <taxon>Roseivirgaceae</taxon>
        <taxon>Roseivirga</taxon>
    </lineage>
</organism>
<evidence type="ECO:0000313" key="4">
    <source>
        <dbReference type="Proteomes" id="UP000075615"/>
    </source>
</evidence>
<dbReference type="InterPro" id="IPR013196">
    <property type="entry name" value="HTH_11"/>
</dbReference>
<dbReference type="Proteomes" id="UP000075615">
    <property type="component" value="Unassembled WGS sequence"/>
</dbReference>
<dbReference type="InterPro" id="IPR007421">
    <property type="entry name" value="Schlafen_AlbA_2_dom"/>
</dbReference>
<evidence type="ECO:0000313" key="3">
    <source>
        <dbReference type="EMBL" id="KYG83724.1"/>
    </source>
</evidence>
<dbReference type="RefSeq" id="WP_068411062.1">
    <property type="nucleotide sequence ID" value="NZ_LRDB01000001.1"/>
</dbReference>
<protein>
    <recommendedName>
        <fullName evidence="5">Transcriptional regulator</fullName>
    </recommendedName>
</protein>
<dbReference type="STRING" id="296218.AWN68_02650"/>
<dbReference type="Pfam" id="PF08279">
    <property type="entry name" value="HTH_11"/>
    <property type="match status" value="1"/>
</dbReference>
<evidence type="ECO:0000259" key="2">
    <source>
        <dbReference type="Pfam" id="PF08279"/>
    </source>
</evidence>
<dbReference type="Gene3D" id="3.30.950.30">
    <property type="entry name" value="Schlafen, AAA domain"/>
    <property type="match status" value="1"/>
</dbReference>
<dbReference type="EMBL" id="LRDB01000001">
    <property type="protein sequence ID" value="KYG83724.1"/>
    <property type="molecule type" value="Genomic_DNA"/>
</dbReference>
<name>A0A150XYJ6_9BACT</name>
<dbReference type="Pfam" id="PF04326">
    <property type="entry name" value="SLFN_AlbA_2"/>
    <property type="match status" value="1"/>
</dbReference>
<gene>
    <name evidence="3" type="ORF">AWN68_02650</name>
</gene>
<feature type="domain" description="Schlafen AlbA-2" evidence="1">
    <location>
        <begin position="14"/>
        <end position="118"/>
    </location>
</feature>
<dbReference type="PANTHER" id="PTHR30595:SF6">
    <property type="entry name" value="SCHLAFEN ALBA-2 DOMAIN-CONTAINING PROTEIN"/>
    <property type="match status" value="1"/>
</dbReference>
<dbReference type="Gene3D" id="1.10.10.10">
    <property type="entry name" value="Winged helix-like DNA-binding domain superfamily/Winged helix DNA-binding domain"/>
    <property type="match status" value="1"/>
</dbReference>
<reference evidence="3 4" key="1">
    <citation type="submission" date="2016-01" db="EMBL/GenBank/DDBJ databases">
        <title>Genome sequencing of Roseivirga echinicomitans KMM 6058.</title>
        <authorList>
            <person name="Selvaratnam C."/>
            <person name="Thevarajoo S."/>
            <person name="Goh K.M."/>
            <person name="Ee R."/>
            <person name="Chan K.-G."/>
            <person name="Chong C.S."/>
        </authorList>
    </citation>
    <scope>NUCLEOTIDE SEQUENCE [LARGE SCALE GENOMIC DNA]</scope>
    <source>
        <strain evidence="3 4">KMM 6058</strain>
    </source>
</reference>